<evidence type="ECO:0000313" key="1">
    <source>
        <dbReference type="EMBL" id="KAJ1935858.1"/>
    </source>
</evidence>
<comment type="caution">
    <text evidence="1">The sequence shown here is derived from an EMBL/GenBank/DDBJ whole genome shotgun (WGS) entry which is preliminary data.</text>
</comment>
<dbReference type="Proteomes" id="UP001150603">
    <property type="component" value="Unassembled WGS sequence"/>
</dbReference>
<reference evidence="1" key="1">
    <citation type="submission" date="2022-07" db="EMBL/GenBank/DDBJ databases">
        <title>Phylogenomic reconstructions and comparative analyses of Kickxellomycotina fungi.</title>
        <authorList>
            <person name="Reynolds N.K."/>
            <person name="Stajich J.E."/>
            <person name="Barry K."/>
            <person name="Grigoriev I.V."/>
            <person name="Crous P."/>
            <person name="Smith M.E."/>
        </authorList>
    </citation>
    <scope>NUCLEOTIDE SEQUENCE</scope>
    <source>
        <strain evidence="1">NRRL 5244</strain>
    </source>
</reference>
<accession>A0ACC1J3H8</accession>
<keyword evidence="2" id="KW-1185">Reference proteome</keyword>
<gene>
    <name evidence="1" type="ORF">FBU59_005251</name>
</gene>
<name>A0ACC1J3H8_9FUNG</name>
<organism evidence="1 2">
    <name type="scientific">Linderina macrospora</name>
    <dbReference type="NCBI Taxonomy" id="4868"/>
    <lineage>
        <taxon>Eukaryota</taxon>
        <taxon>Fungi</taxon>
        <taxon>Fungi incertae sedis</taxon>
        <taxon>Zoopagomycota</taxon>
        <taxon>Kickxellomycotina</taxon>
        <taxon>Kickxellomycetes</taxon>
        <taxon>Kickxellales</taxon>
        <taxon>Kickxellaceae</taxon>
        <taxon>Linderina</taxon>
    </lineage>
</organism>
<proteinExistence type="predicted"/>
<dbReference type="EMBL" id="JANBPW010004091">
    <property type="protein sequence ID" value="KAJ1935858.1"/>
    <property type="molecule type" value="Genomic_DNA"/>
</dbReference>
<sequence>NERTYLAWIRTSLSLVTVGVAIRQLYRVSIDLGNDSDARMQSEQDPLEGKVLGVSFVVLGMVFVAMGLYRYFHSQLLMTKGRFPVSRTMVGACATATLALLIGLLVSMFTDGHRRYQATHKDAAQTHRERASKTHPQPADDKQLPPQPTDNTRGQFSRRQLHDNSWRYNDPAATPVSTDISAEAAEAQDEEDIRDFKAYLEEKSQDMAIEQSAVYFQLKSETDSAQLLQEGGGRTWEQLMEVPVEALRLDMVAGQVSLHELLGIDTQIELPVEIGRNQEEEEEGRVAEVPVREVRPTVNKIPAAALQTTKLMTGGPPKPSFRPAFKPQVVKKPVVQPAAAAQPKPVVAKKPATTAKDDLEAFLDDLI</sequence>
<protein>
    <submittedName>
        <fullName evidence="1">Uncharacterized protein</fullName>
    </submittedName>
</protein>
<evidence type="ECO:0000313" key="2">
    <source>
        <dbReference type="Proteomes" id="UP001150603"/>
    </source>
</evidence>
<feature type="non-terminal residue" evidence="1">
    <location>
        <position position="1"/>
    </location>
</feature>